<dbReference type="PANTHER" id="PTHR30535">
    <property type="entry name" value="VITAMIN B12-BINDING PROTEIN"/>
    <property type="match status" value="1"/>
</dbReference>
<dbReference type="SUPFAM" id="SSF53807">
    <property type="entry name" value="Helical backbone' metal receptor"/>
    <property type="match status" value="1"/>
</dbReference>
<reference evidence="3" key="1">
    <citation type="submission" date="2023-06" db="EMBL/GenBank/DDBJ databases">
        <title>Phylogenetic Diversity of Rhizobium strains.</title>
        <authorList>
            <person name="Moura F.T."/>
            <person name="Helene L.C.F."/>
            <person name="Hungria M."/>
        </authorList>
    </citation>
    <scope>NUCLEOTIDE SEQUENCE</scope>
    <source>
        <strain evidence="3">CCGE526</strain>
    </source>
</reference>
<evidence type="ECO:0000313" key="3">
    <source>
        <dbReference type="EMBL" id="MDL2399011.1"/>
    </source>
</evidence>
<protein>
    <submittedName>
        <fullName evidence="3">ABC transporter substrate-binding protein</fullName>
    </submittedName>
</protein>
<evidence type="ECO:0000259" key="2">
    <source>
        <dbReference type="PROSITE" id="PS50983"/>
    </source>
</evidence>
<keyword evidence="4" id="KW-1185">Reference proteome</keyword>
<dbReference type="EMBL" id="JARFYM010000005">
    <property type="protein sequence ID" value="MDL2399011.1"/>
    <property type="molecule type" value="Genomic_DNA"/>
</dbReference>
<comment type="caution">
    <text evidence="3">The sequence shown here is derived from an EMBL/GenBank/DDBJ whole genome shotgun (WGS) entry which is preliminary data.</text>
</comment>
<proteinExistence type="predicted"/>
<dbReference type="PANTHER" id="PTHR30535:SF34">
    <property type="entry name" value="MOLYBDATE-BINDING PROTEIN MOLA"/>
    <property type="match status" value="1"/>
</dbReference>
<dbReference type="RefSeq" id="WP_285867926.1">
    <property type="nucleotide sequence ID" value="NZ_JARFYM010000005.1"/>
</dbReference>
<sequence length="341" mass="36046">MAKFLAALAFIFLGVLPATVEARLITDAAGRKVEIPDTINRILVAGPPAAALVYVLAPDKLAGWVSAPSDAAKAYLAPSVRNLPTIGRLTVKGGTISMQAVTAANPDIILDVGTVDPTYSALADKVQGETHIPYVLFDGSFARTGDTLREVGDILGVTGRAKTLADYADAAIKDLNDKLATLTDAQRPRVYYGRGANGLETGLAGSINLEILNAAGAVNVAAAAGKGGLTQVTPQQIVDWNPDMILAEDGKFAAAVKSDPQWAGVKAVKDGKLFVPPSLPFGWFDSPPGVNRLIGIRWLETLLYPQLFKNDLSADVRGFYKLFYQVDLTDDQVAALLKSAE</sequence>
<feature type="chain" id="PRO_5045329435" evidence="1">
    <location>
        <begin position="23"/>
        <end position="341"/>
    </location>
</feature>
<dbReference type="PROSITE" id="PS50983">
    <property type="entry name" value="FE_B12_PBP"/>
    <property type="match status" value="1"/>
</dbReference>
<evidence type="ECO:0000256" key="1">
    <source>
        <dbReference type="SAM" id="SignalP"/>
    </source>
</evidence>
<dbReference type="Gene3D" id="1.20.58.2180">
    <property type="match status" value="1"/>
</dbReference>
<organism evidence="3 4">
    <name type="scientific">Rhizobium mayense</name>
    <dbReference type="NCBI Taxonomy" id="1312184"/>
    <lineage>
        <taxon>Bacteria</taxon>
        <taxon>Pseudomonadati</taxon>
        <taxon>Pseudomonadota</taxon>
        <taxon>Alphaproteobacteria</taxon>
        <taxon>Hyphomicrobiales</taxon>
        <taxon>Rhizobiaceae</taxon>
        <taxon>Rhizobium/Agrobacterium group</taxon>
        <taxon>Rhizobium</taxon>
    </lineage>
</organism>
<feature type="signal peptide" evidence="1">
    <location>
        <begin position="1"/>
        <end position="22"/>
    </location>
</feature>
<name>A0ABT7JRV6_9HYPH</name>
<dbReference type="Pfam" id="PF01497">
    <property type="entry name" value="Peripla_BP_2"/>
    <property type="match status" value="1"/>
</dbReference>
<gene>
    <name evidence="3" type="ORF">PY649_08910</name>
</gene>
<feature type="domain" description="Fe/B12 periplasmic-binding" evidence="2">
    <location>
        <begin position="41"/>
        <end position="307"/>
    </location>
</feature>
<accession>A0ABT7JRV6</accession>
<dbReference type="Proteomes" id="UP001172645">
    <property type="component" value="Unassembled WGS sequence"/>
</dbReference>
<dbReference type="InterPro" id="IPR002491">
    <property type="entry name" value="ABC_transptr_periplasmic_BD"/>
</dbReference>
<dbReference type="InterPro" id="IPR050902">
    <property type="entry name" value="ABC_Transporter_SBP"/>
</dbReference>
<dbReference type="Gene3D" id="3.40.50.1980">
    <property type="entry name" value="Nitrogenase molybdenum iron protein domain"/>
    <property type="match status" value="2"/>
</dbReference>
<keyword evidence="1" id="KW-0732">Signal</keyword>
<evidence type="ECO:0000313" key="4">
    <source>
        <dbReference type="Proteomes" id="UP001172645"/>
    </source>
</evidence>